<keyword evidence="2" id="KW-1185">Reference proteome</keyword>
<accession>A0AAD5GMC7</accession>
<evidence type="ECO:0000313" key="1">
    <source>
        <dbReference type="EMBL" id="KAI7748165.1"/>
    </source>
</evidence>
<name>A0AAD5GMC7_AMBAR</name>
<gene>
    <name evidence="1" type="ORF">M8C21_007093</name>
</gene>
<sequence length="129" mass="14520">MIPRVGELCVLQTMLRIKIGSYNSVDTRSQVMVHPLVNLCRDPNIHGILGVGWGVEDVGDDDSSHVTFRWIPARYVDVKGINMCPFTVGGVTAASTAKYWWSTMINNLYTCSQLRAYYVTQVQKQLNTH</sequence>
<proteinExistence type="predicted"/>
<organism evidence="1 2">
    <name type="scientific">Ambrosia artemisiifolia</name>
    <name type="common">Common ragweed</name>
    <dbReference type="NCBI Taxonomy" id="4212"/>
    <lineage>
        <taxon>Eukaryota</taxon>
        <taxon>Viridiplantae</taxon>
        <taxon>Streptophyta</taxon>
        <taxon>Embryophyta</taxon>
        <taxon>Tracheophyta</taxon>
        <taxon>Spermatophyta</taxon>
        <taxon>Magnoliopsida</taxon>
        <taxon>eudicotyledons</taxon>
        <taxon>Gunneridae</taxon>
        <taxon>Pentapetalae</taxon>
        <taxon>asterids</taxon>
        <taxon>campanulids</taxon>
        <taxon>Asterales</taxon>
        <taxon>Asteraceae</taxon>
        <taxon>Asteroideae</taxon>
        <taxon>Heliantheae alliance</taxon>
        <taxon>Heliantheae</taxon>
        <taxon>Ambrosia</taxon>
    </lineage>
</organism>
<reference evidence="1" key="1">
    <citation type="submission" date="2022-06" db="EMBL/GenBank/DDBJ databases">
        <title>Uncovering the hologenomic basis of an extraordinary plant invasion.</title>
        <authorList>
            <person name="Bieker V.C."/>
            <person name="Martin M.D."/>
            <person name="Gilbert T."/>
            <person name="Hodgins K."/>
            <person name="Battlay P."/>
            <person name="Petersen B."/>
            <person name="Wilson J."/>
        </authorList>
    </citation>
    <scope>NUCLEOTIDE SEQUENCE</scope>
    <source>
        <strain evidence="1">AA19_3_7</strain>
        <tissue evidence="1">Leaf</tissue>
    </source>
</reference>
<protein>
    <submittedName>
        <fullName evidence="1">Uncharacterized protein</fullName>
    </submittedName>
</protein>
<dbReference type="EMBL" id="JAMZMK010006587">
    <property type="protein sequence ID" value="KAI7748165.1"/>
    <property type="molecule type" value="Genomic_DNA"/>
</dbReference>
<comment type="caution">
    <text evidence="1">The sequence shown here is derived from an EMBL/GenBank/DDBJ whole genome shotgun (WGS) entry which is preliminary data.</text>
</comment>
<evidence type="ECO:0000313" key="2">
    <source>
        <dbReference type="Proteomes" id="UP001206925"/>
    </source>
</evidence>
<dbReference type="AlphaFoldDB" id="A0AAD5GMC7"/>
<dbReference type="Proteomes" id="UP001206925">
    <property type="component" value="Unassembled WGS sequence"/>
</dbReference>